<keyword evidence="2" id="KW-1185">Reference proteome</keyword>
<evidence type="ECO:0000313" key="2">
    <source>
        <dbReference type="Proteomes" id="UP001196413"/>
    </source>
</evidence>
<sequence>MGRHSRGSVMISLLARNLDSPGLWSDACQVIDVLESDGQSALLPEAVISIILGQLTVNVTYQPMLCQAAILNRAADN</sequence>
<accession>A0AAD5MSM4</accession>
<comment type="caution">
    <text evidence="1">The sequence shown here is derived from an EMBL/GenBank/DDBJ whole genome shotgun (WGS) entry which is preliminary data.</text>
</comment>
<dbReference type="AlphaFoldDB" id="A0AAD5MSM4"/>
<name>A0AAD5MSM4_PARTN</name>
<dbReference type="Proteomes" id="UP001196413">
    <property type="component" value="Unassembled WGS sequence"/>
</dbReference>
<gene>
    <name evidence="1" type="ORF">KIN20_011845</name>
</gene>
<proteinExistence type="predicted"/>
<protein>
    <submittedName>
        <fullName evidence="1">Uncharacterized protein</fullName>
    </submittedName>
</protein>
<organism evidence="1 2">
    <name type="scientific">Parelaphostrongylus tenuis</name>
    <name type="common">Meningeal worm</name>
    <dbReference type="NCBI Taxonomy" id="148309"/>
    <lineage>
        <taxon>Eukaryota</taxon>
        <taxon>Metazoa</taxon>
        <taxon>Ecdysozoa</taxon>
        <taxon>Nematoda</taxon>
        <taxon>Chromadorea</taxon>
        <taxon>Rhabditida</taxon>
        <taxon>Rhabditina</taxon>
        <taxon>Rhabditomorpha</taxon>
        <taxon>Strongyloidea</taxon>
        <taxon>Metastrongylidae</taxon>
        <taxon>Parelaphostrongylus</taxon>
    </lineage>
</organism>
<feature type="non-terminal residue" evidence="1">
    <location>
        <position position="1"/>
    </location>
</feature>
<dbReference type="EMBL" id="JAHQIW010002235">
    <property type="protein sequence ID" value="KAJ1354801.1"/>
    <property type="molecule type" value="Genomic_DNA"/>
</dbReference>
<reference evidence="1" key="1">
    <citation type="submission" date="2021-06" db="EMBL/GenBank/DDBJ databases">
        <title>Parelaphostrongylus tenuis whole genome reference sequence.</title>
        <authorList>
            <person name="Garwood T.J."/>
            <person name="Larsen P.A."/>
            <person name="Fountain-Jones N.M."/>
            <person name="Garbe J.R."/>
            <person name="Macchietto M.G."/>
            <person name="Kania S.A."/>
            <person name="Gerhold R.W."/>
            <person name="Richards J.E."/>
            <person name="Wolf T.M."/>
        </authorList>
    </citation>
    <scope>NUCLEOTIDE SEQUENCE</scope>
    <source>
        <strain evidence="1">MNPRO001-30</strain>
        <tissue evidence="1">Meninges</tissue>
    </source>
</reference>
<evidence type="ECO:0000313" key="1">
    <source>
        <dbReference type="EMBL" id="KAJ1354801.1"/>
    </source>
</evidence>